<proteinExistence type="predicted"/>
<evidence type="ECO:0000256" key="2">
    <source>
        <dbReference type="ARBA" id="ARBA00023136"/>
    </source>
</evidence>
<evidence type="ECO:0000313" key="8">
    <source>
        <dbReference type="Proteomes" id="UP001165267"/>
    </source>
</evidence>
<gene>
    <name evidence="7" type="ORF">NSP04_10940</name>
</gene>
<evidence type="ECO:0000256" key="3">
    <source>
        <dbReference type="ARBA" id="ARBA00023237"/>
    </source>
</evidence>
<comment type="subcellular location">
    <subcellularLocation>
        <location evidence="1">Cell outer membrane</location>
    </subcellularLocation>
</comment>
<accession>A0ABT1XIQ3</accession>
<dbReference type="InterPro" id="IPR006664">
    <property type="entry name" value="OMP_bac"/>
</dbReference>
<sequence length="180" mass="19480">MFEKHILKFALMAPLFVGLHSLAHADSLVVDLVDTVPAVEQVKEGLFPEEACEELRKNGFKCMGFKPAVRFSIPNAHFQLGSAELPVELKKQLDVFAQVLSNRPSDSPSVLVTGHADASGNAPLNQALSSERAKAVKSYLVQKGVAPTLLRVEGKGADKLVDANNPFAPANRRVEISRLP</sequence>
<dbReference type="SUPFAM" id="SSF103088">
    <property type="entry name" value="OmpA-like"/>
    <property type="match status" value="1"/>
</dbReference>
<feature type="chain" id="PRO_5045641947" evidence="5">
    <location>
        <begin position="26"/>
        <end position="180"/>
    </location>
</feature>
<reference evidence="7" key="1">
    <citation type="submission" date="2022-07" db="EMBL/GenBank/DDBJ databases">
        <authorList>
            <person name="Xamxidin M."/>
        </authorList>
    </citation>
    <scope>NUCLEOTIDE SEQUENCE</scope>
    <source>
        <strain evidence="7">YS8-69</strain>
    </source>
</reference>
<dbReference type="InterPro" id="IPR050330">
    <property type="entry name" value="Bact_OuterMem_StrucFunc"/>
</dbReference>
<evidence type="ECO:0000256" key="1">
    <source>
        <dbReference type="ARBA" id="ARBA00004442"/>
    </source>
</evidence>
<dbReference type="PANTHER" id="PTHR30329">
    <property type="entry name" value="STATOR ELEMENT OF FLAGELLAR MOTOR COMPLEX"/>
    <property type="match status" value="1"/>
</dbReference>
<dbReference type="EMBL" id="JANKHG010000018">
    <property type="protein sequence ID" value="MCR2747163.1"/>
    <property type="molecule type" value="Genomic_DNA"/>
</dbReference>
<feature type="domain" description="OmpA-like" evidence="6">
    <location>
        <begin position="63"/>
        <end position="180"/>
    </location>
</feature>
<dbReference type="Gene3D" id="3.30.1330.60">
    <property type="entry name" value="OmpA-like domain"/>
    <property type="match status" value="1"/>
</dbReference>
<dbReference type="Pfam" id="PF00691">
    <property type="entry name" value="OmpA"/>
    <property type="match status" value="1"/>
</dbReference>
<keyword evidence="8" id="KW-1185">Reference proteome</keyword>
<dbReference type="InterPro" id="IPR006665">
    <property type="entry name" value="OmpA-like"/>
</dbReference>
<dbReference type="PROSITE" id="PS51123">
    <property type="entry name" value="OMPA_2"/>
    <property type="match status" value="1"/>
</dbReference>
<keyword evidence="5" id="KW-0732">Signal</keyword>
<dbReference type="PANTHER" id="PTHR30329:SF21">
    <property type="entry name" value="LIPOPROTEIN YIAD-RELATED"/>
    <property type="match status" value="1"/>
</dbReference>
<evidence type="ECO:0000256" key="5">
    <source>
        <dbReference type="SAM" id="SignalP"/>
    </source>
</evidence>
<keyword evidence="2 4" id="KW-0472">Membrane</keyword>
<dbReference type="PRINTS" id="PR01021">
    <property type="entry name" value="OMPADOMAIN"/>
</dbReference>
<organism evidence="7 8">
    <name type="scientific">Limnobacter parvus</name>
    <dbReference type="NCBI Taxonomy" id="2939690"/>
    <lineage>
        <taxon>Bacteria</taxon>
        <taxon>Pseudomonadati</taxon>
        <taxon>Pseudomonadota</taxon>
        <taxon>Betaproteobacteria</taxon>
        <taxon>Burkholderiales</taxon>
        <taxon>Burkholderiaceae</taxon>
        <taxon>Limnobacter</taxon>
    </lineage>
</organism>
<dbReference type="RefSeq" id="WP_257512391.1">
    <property type="nucleotide sequence ID" value="NZ_JANKHG010000018.1"/>
</dbReference>
<keyword evidence="3" id="KW-0998">Cell outer membrane</keyword>
<comment type="caution">
    <text evidence="7">The sequence shown here is derived from an EMBL/GenBank/DDBJ whole genome shotgun (WGS) entry which is preliminary data.</text>
</comment>
<feature type="signal peptide" evidence="5">
    <location>
        <begin position="1"/>
        <end position="25"/>
    </location>
</feature>
<dbReference type="InterPro" id="IPR036737">
    <property type="entry name" value="OmpA-like_sf"/>
</dbReference>
<evidence type="ECO:0000256" key="4">
    <source>
        <dbReference type="PROSITE-ProRule" id="PRU00473"/>
    </source>
</evidence>
<dbReference type="CDD" id="cd07185">
    <property type="entry name" value="OmpA_C-like"/>
    <property type="match status" value="1"/>
</dbReference>
<name>A0ABT1XIQ3_9BURK</name>
<evidence type="ECO:0000313" key="7">
    <source>
        <dbReference type="EMBL" id="MCR2747163.1"/>
    </source>
</evidence>
<dbReference type="Proteomes" id="UP001165267">
    <property type="component" value="Unassembled WGS sequence"/>
</dbReference>
<evidence type="ECO:0000259" key="6">
    <source>
        <dbReference type="PROSITE" id="PS51123"/>
    </source>
</evidence>
<protein>
    <submittedName>
        <fullName evidence="7">OmpA family protein</fullName>
    </submittedName>
</protein>